<dbReference type="PANTHER" id="PTHR43358">
    <property type="entry name" value="ALPHA/BETA-HYDROLASE"/>
    <property type="match status" value="1"/>
</dbReference>
<dbReference type="Gene3D" id="3.40.50.1820">
    <property type="entry name" value="alpha/beta hydrolase"/>
    <property type="match status" value="1"/>
</dbReference>
<name>A0A1J4K2N4_9EUKA</name>
<dbReference type="InterPro" id="IPR029058">
    <property type="entry name" value="AB_hydrolase_fold"/>
</dbReference>
<dbReference type="InterPro" id="IPR022742">
    <property type="entry name" value="Hydrolase_4"/>
</dbReference>
<sequence length="351" mass="39658">MSKKTHKMDLMGDARKAIEAVIRPPRRQYDLNSLPTTLYDNVNGKKYSRNPINFINQRNEKIVGSLYTESTRNVMEGGPCVIYLHGNISSQQEGIFLVPNFCPYGVTVYLFDFSGCGESEGDHITLGFNESQDLELLINNLIKNFNLGPFILWGRSMGASTALMTNSEKVVGCIIDSSFCKLNDVCLNIAKNFGIPKGIDNLVVWWLDLTIYDFVDLDFDNVKPIKAAKSDGKPPAIFGHAENDEIIPFSDAEKIFKVYSNKEKTLIKLPDGHNSERPNYWFKKCILFALEKLSVEIPKDFKYVKVNGMEKRAHFNSYQELIDFAKSHGGEDKALQSIPIESNLQCEIVDD</sequence>
<gene>
    <name evidence="2" type="ORF">TRFO_26807</name>
</gene>
<dbReference type="EMBL" id="MLAK01000757">
    <property type="protein sequence ID" value="OHT05459.1"/>
    <property type="molecule type" value="Genomic_DNA"/>
</dbReference>
<dbReference type="InterPro" id="IPR052920">
    <property type="entry name" value="DNA-binding_regulatory"/>
</dbReference>
<accession>A0A1J4K2N4</accession>
<organism evidence="2 3">
    <name type="scientific">Tritrichomonas foetus</name>
    <dbReference type="NCBI Taxonomy" id="1144522"/>
    <lineage>
        <taxon>Eukaryota</taxon>
        <taxon>Metamonada</taxon>
        <taxon>Parabasalia</taxon>
        <taxon>Tritrichomonadida</taxon>
        <taxon>Tritrichomonadidae</taxon>
        <taxon>Tritrichomonas</taxon>
    </lineage>
</organism>
<proteinExistence type="predicted"/>
<protein>
    <submittedName>
        <fullName evidence="2">Clan SC, family S33, methylesterase-like serine peptidase</fullName>
    </submittedName>
</protein>
<dbReference type="VEuPathDB" id="TrichDB:TRFO_26807"/>
<evidence type="ECO:0000313" key="2">
    <source>
        <dbReference type="EMBL" id="OHT05459.1"/>
    </source>
</evidence>
<dbReference type="Pfam" id="PF12146">
    <property type="entry name" value="Hydrolase_4"/>
    <property type="match status" value="1"/>
</dbReference>
<keyword evidence="3" id="KW-1185">Reference proteome</keyword>
<dbReference type="GeneID" id="94839875"/>
<feature type="domain" description="Serine aminopeptidase S33" evidence="1">
    <location>
        <begin position="81"/>
        <end position="184"/>
    </location>
</feature>
<dbReference type="SUPFAM" id="SSF53474">
    <property type="entry name" value="alpha/beta-Hydrolases"/>
    <property type="match status" value="1"/>
</dbReference>
<dbReference type="OrthoDB" id="10249433at2759"/>
<dbReference type="AlphaFoldDB" id="A0A1J4K2N4"/>
<evidence type="ECO:0000259" key="1">
    <source>
        <dbReference type="Pfam" id="PF12146"/>
    </source>
</evidence>
<comment type="caution">
    <text evidence="2">The sequence shown here is derived from an EMBL/GenBank/DDBJ whole genome shotgun (WGS) entry which is preliminary data.</text>
</comment>
<evidence type="ECO:0000313" key="3">
    <source>
        <dbReference type="Proteomes" id="UP000179807"/>
    </source>
</evidence>
<dbReference type="PANTHER" id="PTHR43358:SF4">
    <property type="entry name" value="ALPHA_BETA HYDROLASE FOLD-1 DOMAIN-CONTAINING PROTEIN"/>
    <property type="match status" value="1"/>
</dbReference>
<dbReference type="RefSeq" id="XP_068358595.1">
    <property type="nucleotide sequence ID" value="XM_068505171.1"/>
</dbReference>
<reference evidence="2" key="1">
    <citation type="submission" date="2016-10" db="EMBL/GenBank/DDBJ databases">
        <authorList>
            <person name="Benchimol M."/>
            <person name="Almeida L.G."/>
            <person name="Vasconcelos A.T."/>
            <person name="Perreira-Neves A."/>
            <person name="Rosa I.A."/>
            <person name="Tasca T."/>
            <person name="Bogo M.R."/>
            <person name="de Souza W."/>
        </authorList>
    </citation>
    <scope>NUCLEOTIDE SEQUENCE [LARGE SCALE GENOMIC DNA]</scope>
    <source>
        <strain evidence="2">K</strain>
    </source>
</reference>
<dbReference type="Proteomes" id="UP000179807">
    <property type="component" value="Unassembled WGS sequence"/>
</dbReference>